<reference evidence="9" key="1">
    <citation type="submission" date="2025-08" db="UniProtKB">
        <authorList>
            <consortium name="RefSeq"/>
        </authorList>
    </citation>
    <scope>IDENTIFICATION</scope>
</reference>
<dbReference type="Pfam" id="PF13873">
    <property type="entry name" value="Myb_DNA-bind_5"/>
    <property type="match status" value="1"/>
</dbReference>
<evidence type="ECO:0000259" key="8">
    <source>
        <dbReference type="Pfam" id="PF13873"/>
    </source>
</evidence>
<evidence type="ECO:0000256" key="3">
    <source>
        <dbReference type="ARBA" id="ARBA00023015"/>
    </source>
</evidence>
<protein>
    <recommendedName>
        <fullName evidence="2">Regulatory protein zeste</fullName>
    </recommendedName>
</protein>
<keyword evidence="5" id="KW-0804">Transcription</keyword>
<dbReference type="PANTHER" id="PTHR21411:SF0">
    <property type="entry name" value="REGULATORY PROTEIN ZESTE"/>
    <property type="match status" value="1"/>
</dbReference>
<feature type="domain" description="Myb/SANT-like DNA-binding" evidence="8">
    <location>
        <begin position="14"/>
        <end position="88"/>
    </location>
</feature>
<accession>A0A6P4F426</accession>
<dbReference type="AlphaFoldDB" id="A0A6P4F426"/>
<evidence type="ECO:0000256" key="5">
    <source>
        <dbReference type="ARBA" id="ARBA00023163"/>
    </source>
</evidence>
<dbReference type="GO" id="GO:0003677">
    <property type="term" value="F:DNA binding"/>
    <property type="evidence" value="ECO:0007669"/>
    <property type="project" value="UniProtKB-KW"/>
</dbReference>
<keyword evidence="3" id="KW-0805">Transcription regulation</keyword>
<keyword evidence="4" id="KW-0238">DNA-binding</keyword>
<keyword evidence="7" id="KW-0175">Coiled coil</keyword>
<evidence type="ECO:0000256" key="4">
    <source>
        <dbReference type="ARBA" id="ARBA00023125"/>
    </source>
</evidence>
<comment type="function">
    <text evidence="6">Involved in transvection phenomena (= synapsis-dependent gene expression), where the synaptic pairing of chromosomes carrying genes with which zeste interacts influences the expression of these genes. Zeste binds to DNA and stimulates transcription from a nearby promoter.</text>
</comment>
<dbReference type="RefSeq" id="XP_016982103.2">
    <property type="nucleotide sequence ID" value="XM_017126614.2"/>
</dbReference>
<evidence type="ECO:0000256" key="1">
    <source>
        <dbReference type="ARBA" id="ARBA00011764"/>
    </source>
</evidence>
<dbReference type="PANTHER" id="PTHR21411">
    <property type="entry name" value="APONTIC"/>
    <property type="match status" value="1"/>
</dbReference>
<gene>
    <name evidence="9" type="primary">LOC108046743</name>
</gene>
<evidence type="ECO:0000313" key="9">
    <source>
        <dbReference type="RefSeq" id="XP_016982103.1"/>
    </source>
</evidence>
<dbReference type="OrthoDB" id="3066195at2759"/>
<evidence type="ECO:0000256" key="6">
    <source>
        <dbReference type="ARBA" id="ARBA00025466"/>
    </source>
</evidence>
<feature type="coiled-coil region" evidence="7">
    <location>
        <begin position="212"/>
        <end position="239"/>
    </location>
</feature>
<proteinExistence type="predicted"/>
<dbReference type="RefSeq" id="XP_016982103.1">
    <property type="nucleotide sequence ID" value="XM_017126614.1"/>
</dbReference>
<organism evidence="9">
    <name type="scientific">Drosophila rhopaloa</name>
    <name type="common">Fruit fly</name>
    <dbReference type="NCBI Taxonomy" id="1041015"/>
    <lineage>
        <taxon>Eukaryota</taxon>
        <taxon>Metazoa</taxon>
        <taxon>Ecdysozoa</taxon>
        <taxon>Arthropoda</taxon>
        <taxon>Hexapoda</taxon>
        <taxon>Insecta</taxon>
        <taxon>Pterygota</taxon>
        <taxon>Neoptera</taxon>
        <taxon>Endopterygota</taxon>
        <taxon>Diptera</taxon>
        <taxon>Brachycera</taxon>
        <taxon>Muscomorpha</taxon>
        <taxon>Ephydroidea</taxon>
        <taxon>Drosophilidae</taxon>
        <taxon>Drosophila</taxon>
        <taxon>Sophophora</taxon>
    </lineage>
</organism>
<dbReference type="GeneID" id="108046743"/>
<comment type="subunit">
    <text evidence="1">Self-associates forming complexes of several hundred monomers.</text>
</comment>
<evidence type="ECO:0000256" key="7">
    <source>
        <dbReference type="SAM" id="Coils"/>
    </source>
</evidence>
<dbReference type="InterPro" id="IPR028002">
    <property type="entry name" value="Myb_DNA-bind_5"/>
</dbReference>
<sequence>MFNLSPLNKPTRKRGKNFAVSEEIILLELIQSYKHIIDNKSSDAVTCQLEKGTWEKLAHQFSNKTGSKRTWRTLKDKYKNMNTKFKTEGSMIPRFFTAEEFEPATNCVSVVYDNIAGHESDPDKSLDNEQQDYEVDSIKSPIFRTESNDMDLPQDENLTPVESQSPLSPIKKKLPRRFILSKRNKMRSLADEKIALIRLQQRFFYNENVRSAEKHRLELKSINLKNELMELELQEKRRRIEIGRKFNQDRQLKLTTV</sequence>
<name>A0A6P4F426_DRORH</name>
<evidence type="ECO:0000256" key="2">
    <source>
        <dbReference type="ARBA" id="ARBA00016807"/>
    </source>
</evidence>